<comment type="caution">
    <text evidence="1">The sequence shown here is derived from an EMBL/GenBank/DDBJ whole genome shotgun (WGS) entry which is preliminary data.</text>
</comment>
<dbReference type="EMBL" id="BGPR01004563">
    <property type="protein sequence ID" value="GBN00930.1"/>
    <property type="molecule type" value="Genomic_DNA"/>
</dbReference>
<evidence type="ECO:0000313" key="2">
    <source>
        <dbReference type="Proteomes" id="UP000499080"/>
    </source>
</evidence>
<sequence length="150" mass="17207">MCRGYFVNSLSAKAVLVTIPPDSADHVRWFASIMLCITNSTEQGFLFITTRRTAAAPATWESQNQALYKKLFLRAKRTSLKNFCTQAEDPYEIPYKAIVKNNHPPSELFKIMVQPEKGDSQSFANRILQELYPQIPNPFHCQPQNLRDRV</sequence>
<dbReference type="AlphaFoldDB" id="A0A4Y2KG86"/>
<accession>A0A4Y2KG86</accession>
<evidence type="ECO:0000313" key="1">
    <source>
        <dbReference type="EMBL" id="GBN00930.1"/>
    </source>
</evidence>
<reference evidence="1 2" key="1">
    <citation type="journal article" date="2019" name="Sci. Rep.">
        <title>Orb-weaving spider Araneus ventricosus genome elucidates the spidroin gene catalogue.</title>
        <authorList>
            <person name="Kono N."/>
            <person name="Nakamura H."/>
            <person name="Ohtoshi R."/>
            <person name="Moran D.A.P."/>
            <person name="Shinohara A."/>
            <person name="Yoshida Y."/>
            <person name="Fujiwara M."/>
            <person name="Mori M."/>
            <person name="Tomita M."/>
            <person name="Arakawa K."/>
        </authorList>
    </citation>
    <scope>NUCLEOTIDE SEQUENCE [LARGE SCALE GENOMIC DNA]</scope>
</reference>
<name>A0A4Y2KG86_ARAVE</name>
<dbReference type="Proteomes" id="UP000499080">
    <property type="component" value="Unassembled WGS sequence"/>
</dbReference>
<gene>
    <name evidence="1" type="ORF">AVEN_150865_1</name>
</gene>
<dbReference type="OrthoDB" id="7551843at2759"/>
<organism evidence="1 2">
    <name type="scientific">Araneus ventricosus</name>
    <name type="common">Orbweaver spider</name>
    <name type="synonym">Epeira ventricosa</name>
    <dbReference type="NCBI Taxonomy" id="182803"/>
    <lineage>
        <taxon>Eukaryota</taxon>
        <taxon>Metazoa</taxon>
        <taxon>Ecdysozoa</taxon>
        <taxon>Arthropoda</taxon>
        <taxon>Chelicerata</taxon>
        <taxon>Arachnida</taxon>
        <taxon>Araneae</taxon>
        <taxon>Araneomorphae</taxon>
        <taxon>Entelegynae</taxon>
        <taxon>Araneoidea</taxon>
        <taxon>Araneidae</taxon>
        <taxon>Araneus</taxon>
    </lineage>
</organism>
<proteinExistence type="predicted"/>
<keyword evidence="2" id="KW-1185">Reference proteome</keyword>
<protein>
    <submittedName>
        <fullName evidence="1">Uncharacterized protein</fullName>
    </submittedName>
</protein>